<dbReference type="AlphaFoldDB" id="A0A8H4AVB5"/>
<dbReference type="OrthoDB" id="2434639at2759"/>
<dbReference type="Proteomes" id="UP000439903">
    <property type="component" value="Unassembled WGS sequence"/>
</dbReference>
<reference evidence="1 2" key="1">
    <citation type="journal article" date="2019" name="Environ. Microbiol.">
        <title>At the nexus of three kingdoms: the genome of the mycorrhizal fungus Gigaspora margarita provides insights into plant, endobacterial and fungal interactions.</title>
        <authorList>
            <person name="Venice F."/>
            <person name="Ghignone S."/>
            <person name="Salvioli di Fossalunga A."/>
            <person name="Amselem J."/>
            <person name="Novero M."/>
            <person name="Xianan X."/>
            <person name="Sedzielewska Toro K."/>
            <person name="Morin E."/>
            <person name="Lipzen A."/>
            <person name="Grigoriev I.V."/>
            <person name="Henrissat B."/>
            <person name="Martin F.M."/>
            <person name="Bonfante P."/>
        </authorList>
    </citation>
    <scope>NUCLEOTIDE SEQUENCE [LARGE SCALE GENOMIC DNA]</scope>
    <source>
        <strain evidence="1 2">BEG34</strain>
    </source>
</reference>
<protein>
    <submittedName>
        <fullName evidence="1">Beta-lactamase HcpA</fullName>
    </submittedName>
</protein>
<name>A0A8H4AVB5_GIGMA</name>
<keyword evidence="2" id="KW-1185">Reference proteome</keyword>
<dbReference type="Pfam" id="PF08238">
    <property type="entry name" value="Sel1"/>
    <property type="match status" value="4"/>
</dbReference>
<sequence>MSANEKTPDQEYKRLFKSGVSAYKKGDHKTSYNCFSTIANGNSKYKYDAIFYLARQHEVGLEISKNYSKAFDLYSQVSNNVSNYKYDAIIWLALHFENKNDHQKAFEYFLYIYHGEPQKFKEIELLLADRVKEGLAHFKDDKRAFEFYSHLYTNIPEYKSFARNSLIKCYMFGIGVKKNEEKAYKLENEALK</sequence>
<dbReference type="InterPro" id="IPR011990">
    <property type="entry name" value="TPR-like_helical_dom_sf"/>
</dbReference>
<dbReference type="InterPro" id="IPR006597">
    <property type="entry name" value="Sel1-like"/>
</dbReference>
<proteinExistence type="predicted"/>
<evidence type="ECO:0000313" key="1">
    <source>
        <dbReference type="EMBL" id="KAF0536887.1"/>
    </source>
</evidence>
<evidence type="ECO:0000313" key="2">
    <source>
        <dbReference type="Proteomes" id="UP000439903"/>
    </source>
</evidence>
<comment type="caution">
    <text evidence="1">The sequence shown here is derived from an EMBL/GenBank/DDBJ whole genome shotgun (WGS) entry which is preliminary data.</text>
</comment>
<organism evidence="1 2">
    <name type="scientific">Gigaspora margarita</name>
    <dbReference type="NCBI Taxonomy" id="4874"/>
    <lineage>
        <taxon>Eukaryota</taxon>
        <taxon>Fungi</taxon>
        <taxon>Fungi incertae sedis</taxon>
        <taxon>Mucoromycota</taxon>
        <taxon>Glomeromycotina</taxon>
        <taxon>Glomeromycetes</taxon>
        <taxon>Diversisporales</taxon>
        <taxon>Gigasporaceae</taxon>
        <taxon>Gigaspora</taxon>
    </lineage>
</organism>
<dbReference type="Gene3D" id="1.25.40.10">
    <property type="entry name" value="Tetratricopeptide repeat domain"/>
    <property type="match status" value="1"/>
</dbReference>
<gene>
    <name evidence="1" type="ORF">F8M41_008938</name>
</gene>
<dbReference type="SUPFAM" id="SSF81901">
    <property type="entry name" value="HCP-like"/>
    <property type="match status" value="1"/>
</dbReference>
<dbReference type="EMBL" id="WTPW01000196">
    <property type="protein sequence ID" value="KAF0536887.1"/>
    <property type="molecule type" value="Genomic_DNA"/>
</dbReference>
<accession>A0A8H4AVB5</accession>